<evidence type="ECO:0000313" key="3">
    <source>
        <dbReference type="Proteomes" id="UP000665561"/>
    </source>
</evidence>
<evidence type="ECO:0000313" key="2">
    <source>
        <dbReference type="EMBL" id="NBD23863.1"/>
    </source>
</evidence>
<evidence type="ECO:0000259" key="1">
    <source>
        <dbReference type="Pfam" id="PF13320"/>
    </source>
</evidence>
<dbReference type="InterPro" id="IPR025150">
    <property type="entry name" value="GH123_cat"/>
</dbReference>
<dbReference type="Proteomes" id="UP000665561">
    <property type="component" value="Unassembled WGS sequence"/>
</dbReference>
<reference evidence="2 3" key="1">
    <citation type="submission" date="2020-01" db="EMBL/GenBank/DDBJ databases">
        <title>Paenibacillus soybeanensis sp. nov. isolated from the nodules of soybean (Glycine max(L.) Merr).</title>
        <authorList>
            <person name="Wang H."/>
        </authorList>
    </citation>
    <scope>NUCLEOTIDE SEQUENCE [LARGE SCALE GENOMIC DNA]</scope>
    <source>
        <strain evidence="2 3">T1</strain>
    </source>
</reference>
<dbReference type="Pfam" id="PF13320">
    <property type="entry name" value="GH123_cat"/>
    <property type="match status" value="1"/>
</dbReference>
<proteinExistence type="predicted"/>
<dbReference type="RefSeq" id="WP_161742641.1">
    <property type="nucleotide sequence ID" value="NZ_JAAAMV010000003.1"/>
</dbReference>
<keyword evidence="3" id="KW-1185">Reference proteome</keyword>
<feature type="domain" description="Glycoside hydrolase 123 catalytic" evidence="1">
    <location>
        <begin position="176"/>
        <end position="507"/>
    </location>
</feature>
<name>A0ABW9XMK7_9BACL</name>
<sequence>MSQDGTKLELRCVSSLAKVFADEELRDAPHSRASALLGEAASFQVAYRPDSLIKGMRASVRSEIDADITLRAVGLAPSEMPVYADHDEDLLRTTPGLYPDPLFELSSDGGTGLTAIPGQWRSVWVTAEPRLDAEPGIFPIAVVFETDGGEKLGEAVFELEVVPLSLPKQELLHTEWFHADCLATHYGVEVFGERHWEIIEHYVRTAARHGVNLLLTPLFTPPLDTKIGGERPTVQLVDVRLEADGSYGFGFGKLGRWVALCRRQGIEQFEFSHLFTQWGAQHAPKIIASVDGGDKRIFGWDTDAGGEAYGAFLRQFLPALLGWVKDNGLEGRCFFHVSDEPSLQHIDAYASASRLVGELVGDYPVIDALSDYAFYEKGLVKNPIPANNHIEPFLANGVERLWTYYCCVQYKEVANRFFSMPSARSRILGIQLYKFEIAGFLHWGYNFWYSQYSLGPIDPYRVTDASHAFPSGDAFLVYPGEDGRPVESIRLEVVREALQDLRALRLLEERYGREYVLAGLEEGLAEPITFSAYPRDAAWLLAKREWVNAKLKERP</sequence>
<organism evidence="2 3">
    <name type="scientific">Paenibacillus glycinis</name>
    <dbReference type="NCBI Taxonomy" id="2697035"/>
    <lineage>
        <taxon>Bacteria</taxon>
        <taxon>Bacillati</taxon>
        <taxon>Bacillota</taxon>
        <taxon>Bacilli</taxon>
        <taxon>Bacillales</taxon>
        <taxon>Paenibacillaceae</taxon>
        <taxon>Paenibacillus</taxon>
    </lineage>
</organism>
<dbReference type="EMBL" id="JAAAMV010000003">
    <property type="protein sequence ID" value="NBD23863.1"/>
    <property type="molecule type" value="Genomic_DNA"/>
</dbReference>
<comment type="caution">
    <text evidence="2">The sequence shown here is derived from an EMBL/GenBank/DDBJ whole genome shotgun (WGS) entry which is preliminary data.</text>
</comment>
<protein>
    <submittedName>
        <fullName evidence="2">DUF4091 domain-containing protein</fullName>
    </submittedName>
</protein>
<accession>A0ABW9XMK7</accession>
<gene>
    <name evidence="2" type="ORF">GT019_08265</name>
</gene>